<dbReference type="GO" id="GO:0016811">
    <property type="term" value="F:hydrolase activity, acting on carbon-nitrogen (but not peptide) bonds, in linear amides"/>
    <property type="evidence" value="ECO:0007669"/>
    <property type="project" value="TreeGrafter"/>
</dbReference>
<dbReference type="Proteomes" id="UP000001208">
    <property type="component" value="Chromosome"/>
</dbReference>
<dbReference type="STRING" id="517418.Ctha_2232"/>
<dbReference type="KEGG" id="cts:Ctha_2232"/>
<dbReference type="AlphaFoldDB" id="B3QW29"/>
<keyword evidence="1" id="KW-0378">Hydrolase</keyword>
<feature type="domain" description="CN hydrolase" evidence="2">
    <location>
        <begin position="4"/>
        <end position="242"/>
    </location>
</feature>
<evidence type="ECO:0000313" key="4">
    <source>
        <dbReference type="Proteomes" id="UP000001208"/>
    </source>
</evidence>
<dbReference type="SUPFAM" id="SSF56317">
    <property type="entry name" value="Carbon-nitrogen hydrolase"/>
    <property type="match status" value="2"/>
</dbReference>
<protein>
    <submittedName>
        <fullName evidence="3">Nitrilase/cyanide hydratase and apolipoprotein N-acyltransferase</fullName>
    </submittedName>
</protein>
<dbReference type="HOGENOM" id="CLU_033802_0_0_10"/>
<gene>
    <name evidence="3" type="ordered locus">Ctha_2232</name>
</gene>
<sequence length="529" mass="58446">MDRLKLGLLHLSVKHKAPNENRNEILNYAKEAALSGANIIVAPELSVSGYSFGSRDDIAKFTETADGETVQALRQLAEKYGVYIVLGFAERDPATNIFYNSAIALSPSGDTVCLFHKITAETRWACPGKPTQENTFETPWGKIALLICSDTYFGPIPRVAAMCGADLLIVPANWPSSGMDPKVLWRARAVENDLFVAACNRGGVDLAMSCHEAWSCAYSPNGEELLARKSADSAVFYVELPLTEAGKIHKNGRDWLSERNPALYAPMYLDMRYASDLTTYYNLPKPGELDVFTFTAPKEEVFSHAFIQCQIEAHRKQGNPSLFVFPMGRIQNAKDIRQLSLIATAFDVNICAGVEVEGKPKMIVLAEKNGELTLHRNANELGADSLCMVDIDHARVAIAFPEELIHPEFSMSASKLGCDLVICSAESLDENMQICLGAKTIEQVCVAVAATNRAFICQPPVGHSPWLESVSFDEMPCQETLQTKSTRKKRFHDRIDFERLLHLTPKKADTEADEFKIEVVVSTQNGESK</sequence>
<keyword evidence="4" id="KW-1185">Reference proteome</keyword>
<dbReference type="Pfam" id="PF00795">
    <property type="entry name" value="CN_hydrolase"/>
    <property type="match status" value="1"/>
</dbReference>
<dbReference type="eggNOG" id="COG0388">
    <property type="taxonomic scope" value="Bacteria"/>
</dbReference>
<dbReference type="RefSeq" id="WP_012500766.1">
    <property type="nucleotide sequence ID" value="NC_011026.1"/>
</dbReference>
<organism evidence="3 4">
    <name type="scientific">Chloroherpeton thalassium (strain ATCC 35110 / GB-78)</name>
    <dbReference type="NCBI Taxonomy" id="517418"/>
    <lineage>
        <taxon>Bacteria</taxon>
        <taxon>Pseudomonadati</taxon>
        <taxon>Chlorobiota</taxon>
        <taxon>Chlorobiia</taxon>
        <taxon>Chlorobiales</taxon>
        <taxon>Chloroherpetonaceae</taxon>
        <taxon>Chloroherpeton</taxon>
    </lineage>
</organism>
<evidence type="ECO:0000313" key="3">
    <source>
        <dbReference type="EMBL" id="ACF14683.1"/>
    </source>
</evidence>
<dbReference type="InterPro" id="IPR036526">
    <property type="entry name" value="C-N_Hydrolase_sf"/>
</dbReference>
<dbReference type="PROSITE" id="PS50263">
    <property type="entry name" value="CN_HYDROLASE"/>
    <property type="match status" value="1"/>
</dbReference>
<dbReference type="PANTHER" id="PTHR43674:SF16">
    <property type="entry name" value="CARBON-NITROGEN FAMILY, PUTATIVE (AFU_ORTHOLOGUE AFUA_5G02350)-RELATED"/>
    <property type="match status" value="1"/>
</dbReference>
<evidence type="ECO:0000256" key="1">
    <source>
        <dbReference type="ARBA" id="ARBA00022801"/>
    </source>
</evidence>
<dbReference type="GO" id="GO:0016746">
    <property type="term" value="F:acyltransferase activity"/>
    <property type="evidence" value="ECO:0007669"/>
    <property type="project" value="UniProtKB-KW"/>
</dbReference>
<proteinExistence type="predicted"/>
<dbReference type="InterPro" id="IPR050345">
    <property type="entry name" value="Aliph_Amidase/BUP"/>
</dbReference>
<keyword evidence="3" id="KW-0449">Lipoprotein</keyword>
<keyword evidence="3" id="KW-0012">Acyltransferase</keyword>
<name>B3QW29_CHLT3</name>
<keyword evidence="3" id="KW-0808">Transferase</keyword>
<evidence type="ECO:0000259" key="2">
    <source>
        <dbReference type="PROSITE" id="PS50263"/>
    </source>
</evidence>
<dbReference type="PANTHER" id="PTHR43674">
    <property type="entry name" value="NITRILASE C965.09-RELATED"/>
    <property type="match status" value="1"/>
</dbReference>
<accession>B3QW29</accession>
<dbReference type="InterPro" id="IPR003010">
    <property type="entry name" value="C-N_Hydrolase"/>
</dbReference>
<dbReference type="EMBL" id="CP001100">
    <property type="protein sequence ID" value="ACF14683.1"/>
    <property type="molecule type" value="Genomic_DNA"/>
</dbReference>
<dbReference type="Gene3D" id="3.60.110.10">
    <property type="entry name" value="Carbon-nitrogen hydrolase"/>
    <property type="match status" value="1"/>
</dbReference>
<reference evidence="3 4" key="1">
    <citation type="submission" date="2008-06" db="EMBL/GenBank/DDBJ databases">
        <title>Complete sequence of Chloroherpeton thalassium ATCC 35110.</title>
        <authorList>
            <consortium name="US DOE Joint Genome Institute"/>
            <person name="Lucas S."/>
            <person name="Copeland A."/>
            <person name="Lapidus A."/>
            <person name="Glavina del Rio T."/>
            <person name="Dalin E."/>
            <person name="Tice H."/>
            <person name="Bruce D."/>
            <person name="Goodwin L."/>
            <person name="Pitluck S."/>
            <person name="Schmutz J."/>
            <person name="Larimer F."/>
            <person name="Land M."/>
            <person name="Hauser L."/>
            <person name="Kyrpides N."/>
            <person name="Mikhailova N."/>
            <person name="Liu Z."/>
            <person name="Li T."/>
            <person name="Zhao F."/>
            <person name="Overmann J."/>
            <person name="Bryant D.A."/>
            <person name="Richardson P."/>
        </authorList>
    </citation>
    <scope>NUCLEOTIDE SEQUENCE [LARGE SCALE GENOMIC DNA]</scope>
    <source>
        <strain evidence="4">ATCC 35110 / GB-78</strain>
    </source>
</reference>
<dbReference type="CDD" id="cd07197">
    <property type="entry name" value="nitrilase"/>
    <property type="match status" value="1"/>
</dbReference>